<evidence type="ECO:0000313" key="3">
    <source>
        <dbReference type="Proteomes" id="UP001500603"/>
    </source>
</evidence>
<dbReference type="InterPro" id="IPR029069">
    <property type="entry name" value="HotDog_dom_sf"/>
</dbReference>
<gene>
    <name evidence="2" type="ORF">GCM10023318_44410</name>
</gene>
<dbReference type="EMBL" id="BAABJM010000004">
    <property type="protein sequence ID" value="GAA5061632.1"/>
    <property type="molecule type" value="Genomic_DNA"/>
</dbReference>
<proteinExistence type="predicted"/>
<feature type="compositionally biased region" description="Low complexity" evidence="1">
    <location>
        <begin position="28"/>
        <end position="43"/>
    </location>
</feature>
<dbReference type="SUPFAM" id="SSF54637">
    <property type="entry name" value="Thioesterase/thiol ester dehydrase-isomerase"/>
    <property type="match status" value="2"/>
</dbReference>
<dbReference type="Pfam" id="PF07977">
    <property type="entry name" value="FabA"/>
    <property type="match status" value="1"/>
</dbReference>
<evidence type="ECO:0008006" key="4">
    <source>
        <dbReference type="Google" id="ProtNLM"/>
    </source>
</evidence>
<evidence type="ECO:0000256" key="1">
    <source>
        <dbReference type="SAM" id="MobiDB-lite"/>
    </source>
</evidence>
<reference evidence="3" key="1">
    <citation type="journal article" date="2019" name="Int. J. Syst. Evol. Microbiol.">
        <title>The Global Catalogue of Microorganisms (GCM) 10K type strain sequencing project: providing services to taxonomists for standard genome sequencing and annotation.</title>
        <authorList>
            <consortium name="The Broad Institute Genomics Platform"/>
            <consortium name="The Broad Institute Genome Sequencing Center for Infectious Disease"/>
            <person name="Wu L."/>
            <person name="Ma J."/>
        </authorList>
    </citation>
    <scope>NUCLEOTIDE SEQUENCE [LARGE SCALE GENOMIC DNA]</scope>
    <source>
        <strain evidence="3">JCM 18298</strain>
    </source>
</reference>
<dbReference type="Proteomes" id="UP001500603">
    <property type="component" value="Unassembled WGS sequence"/>
</dbReference>
<name>A0ABP9KLV6_9NOCA</name>
<protein>
    <recommendedName>
        <fullName evidence="4">Trans-2-decenoyl-[acyl-carrier-protein] isomerase</fullName>
    </recommendedName>
</protein>
<keyword evidence="3" id="KW-1185">Reference proteome</keyword>
<evidence type="ECO:0000313" key="2">
    <source>
        <dbReference type="EMBL" id="GAA5061632.1"/>
    </source>
</evidence>
<feature type="region of interest" description="Disordered" evidence="1">
    <location>
        <begin position="1"/>
        <end position="88"/>
    </location>
</feature>
<comment type="caution">
    <text evidence="2">The sequence shown here is derived from an EMBL/GenBank/DDBJ whole genome shotgun (WGS) entry which is preliminary data.</text>
</comment>
<dbReference type="InterPro" id="IPR013114">
    <property type="entry name" value="FabA_FabZ"/>
</dbReference>
<feature type="compositionally biased region" description="Polar residues" evidence="1">
    <location>
        <begin position="44"/>
        <end position="55"/>
    </location>
</feature>
<sequence length="744" mass="78676">MTVLDFDEPDFDGAAFDPTGRAGSVAPAAGATQLGGALATGGQSTPEAADSTTTRGKPGVQWGSSQPATPARRPAAVTAPEATTRMPNPLSELRAGVVAAHQAAMRAQLALQRAAWDSAFDADTTASAGALVKAVPRSVGQGTSPQPRPASGVESASRSSAESAPGVTFTPPALFTPQSRSAFGAEPAPHSFRHNASAAAFAPEASFKALARTARTRLDRAALELLAHGDIVGAFGAQHARRDVESVARVAARSPLVLTEVAVIELYGGAGKGSVTAYFEGSTSAAVAQAAEVFALFTGMHLCLSNSTLHAETIGDAGVGTGFLELVVDELDLVPRPHLTATATVAGVAIGVRLTVDEAAGAQVGPGQAAPGTLLNEFHMAHLARGDQAIAMGPEFAEYTGVRATRLPTGGLLLVDRVLEFDGARGKMDSATYVTEYDSPADSWYYADTANGSMPHFVYMETSLQAALLMGYYAGPTLSQPGTTLSLRNLGGTATVSRRVDLRDKTISQTSRLLSTTLLPGSSLQTFDYTLSVDGEPFYTGETMFGYFDDRALANQTGLDAGKDAPSWLERHRDATVRTIDVAARRDDPNAPLCSRRDLALIDRIEVVDGGGDYAAGYLHSLREIDATDWYFARHFYLDPVIPGSLGVESVIHAVQEWMLDAGFADTLTDPVFGIPADLPFSWRYRGQFLPTDSTVRLEAHIKEVRRDEHGVTVLVDGSLWKPGLRIYELTDLAVELREREVSQ</sequence>
<feature type="compositionally biased region" description="Low complexity" evidence="1">
    <location>
        <begin position="67"/>
        <end position="85"/>
    </location>
</feature>
<feature type="compositionally biased region" description="Low complexity" evidence="1">
    <location>
        <begin position="150"/>
        <end position="164"/>
    </location>
</feature>
<feature type="compositionally biased region" description="Acidic residues" evidence="1">
    <location>
        <begin position="1"/>
        <end position="11"/>
    </location>
</feature>
<organism evidence="2 3">
    <name type="scientific">Nocardia callitridis</name>
    <dbReference type="NCBI Taxonomy" id="648753"/>
    <lineage>
        <taxon>Bacteria</taxon>
        <taxon>Bacillati</taxon>
        <taxon>Actinomycetota</taxon>
        <taxon>Actinomycetes</taxon>
        <taxon>Mycobacteriales</taxon>
        <taxon>Nocardiaceae</taxon>
        <taxon>Nocardia</taxon>
    </lineage>
</organism>
<accession>A0ABP9KLV6</accession>
<feature type="region of interest" description="Disordered" evidence="1">
    <location>
        <begin position="136"/>
        <end position="173"/>
    </location>
</feature>
<dbReference type="Gene3D" id="3.10.129.10">
    <property type="entry name" value="Hotdog Thioesterase"/>
    <property type="match status" value="2"/>
</dbReference>